<reference evidence="6" key="1">
    <citation type="submission" date="2016-10" db="EMBL/GenBank/DDBJ databases">
        <authorList>
            <person name="Varghese N."/>
            <person name="Submissions S."/>
        </authorList>
    </citation>
    <scope>NUCLEOTIDE SEQUENCE [LARGE SCALE GENOMIC DNA]</scope>
    <source>
        <strain evidence="6">BL36</strain>
    </source>
</reference>
<dbReference type="SUPFAM" id="SSF46689">
    <property type="entry name" value="Homeodomain-like"/>
    <property type="match status" value="1"/>
</dbReference>
<dbReference type="SMART" id="SM00342">
    <property type="entry name" value="HTH_ARAC"/>
    <property type="match status" value="1"/>
</dbReference>
<dbReference type="PANTHER" id="PTHR47894">
    <property type="entry name" value="HTH-TYPE TRANSCRIPTIONAL REGULATOR GADX"/>
    <property type="match status" value="1"/>
</dbReference>
<dbReference type="Proteomes" id="UP000199048">
    <property type="component" value="Unassembled WGS sequence"/>
</dbReference>
<keyword evidence="1" id="KW-0805">Transcription regulation</keyword>
<dbReference type="GO" id="GO:0000976">
    <property type="term" value="F:transcription cis-regulatory region binding"/>
    <property type="evidence" value="ECO:0007669"/>
    <property type="project" value="TreeGrafter"/>
</dbReference>
<evidence type="ECO:0000256" key="3">
    <source>
        <dbReference type="ARBA" id="ARBA00023163"/>
    </source>
</evidence>
<dbReference type="InterPro" id="IPR018062">
    <property type="entry name" value="HTH_AraC-typ_CS"/>
</dbReference>
<dbReference type="EMBL" id="FOTK01000004">
    <property type="protein sequence ID" value="SFL41558.1"/>
    <property type="molecule type" value="Genomic_DNA"/>
</dbReference>
<evidence type="ECO:0000256" key="2">
    <source>
        <dbReference type="ARBA" id="ARBA00023125"/>
    </source>
</evidence>
<dbReference type="InterPro" id="IPR020449">
    <property type="entry name" value="Tscrpt_reg_AraC-type_HTH"/>
</dbReference>
<keyword evidence="2 5" id="KW-0238">DNA-binding</keyword>
<evidence type="ECO:0000313" key="5">
    <source>
        <dbReference type="EMBL" id="SFL41558.1"/>
    </source>
</evidence>
<dbReference type="AlphaFoldDB" id="A0A1I4HGY3"/>
<dbReference type="PROSITE" id="PS00041">
    <property type="entry name" value="HTH_ARAC_FAMILY_1"/>
    <property type="match status" value="1"/>
</dbReference>
<dbReference type="PROSITE" id="PS01124">
    <property type="entry name" value="HTH_ARAC_FAMILY_2"/>
    <property type="match status" value="1"/>
</dbReference>
<dbReference type="GO" id="GO:0003700">
    <property type="term" value="F:DNA-binding transcription factor activity"/>
    <property type="evidence" value="ECO:0007669"/>
    <property type="project" value="InterPro"/>
</dbReference>
<dbReference type="PRINTS" id="PR00032">
    <property type="entry name" value="HTHARAC"/>
</dbReference>
<dbReference type="OrthoDB" id="9805730at2"/>
<dbReference type="InterPro" id="IPR032687">
    <property type="entry name" value="AraC-type_N"/>
</dbReference>
<organism evidence="5 6">
    <name type="scientific">Methylobacterium pseudosasicola</name>
    <dbReference type="NCBI Taxonomy" id="582667"/>
    <lineage>
        <taxon>Bacteria</taxon>
        <taxon>Pseudomonadati</taxon>
        <taxon>Pseudomonadota</taxon>
        <taxon>Alphaproteobacteria</taxon>
        <taxon>Hyphomicrobiales</taxon>
        <taxon>Methylobacteriaceae</taxon>
        <taxon>Methylobacterium</taxon>
    </lineage>
</organism>
<dbReference type="GO" id="GO:0005829">
    <property type="term" value="C:cytosol"/>
    <property type="evidence" value="ECO:0007669"/>
    <property type="project" value="TreeGrafter"/>
</dbReference>
<dbReference type="STRING" id="582667.SAMN05192568_1004247"/>
<evidence type="ECO:0000256" key="1">
    <source>
        <dbReference type="ARBA" id="ARBA00023015"/>
    </source>
</evidence>
<proteinExistence type="predicted"/>
<name>A0A1I4HGY3_9HYPH</name>
<dbReference type="InterPro" id="IPR009057">
    <property type="entry name" value="Homeodomain-like_sf"/>
</dbReference>
<accession>A0A1I4HGY3</accession>
<dbReference type="Gene3D" id="1.10.10.60">
    <property type="entry name" value="Homeodomain-like"/>
    <property type="match status" value="1"/>
</dbReference>
<sequence>MSGVGFTRARSIGPVIQAVEASGGSVARVFRRAALPASLVDEPDRPVLLRDQFRLLTCAAREIGDDALPARLSVDSGLQGLGPLGLRVAAAPTLRHAIERAHALTPKLLQTATWTGLTVRGPLAQYGYAVTELIGIGRQENEILALGYLLGVVRHFMGPSWQPTRAIVTGGALPGRLTIEAVLGCPITLGPHAGLIFPVDILNAINPGPLSDLEPDEAAPIPDPIDWAACLTELLRAGEPSGPPKLDRLCDRLGLTRRTLQRRLEAQGTSFAKIRGQVLITRAEALLRTPGLPIGEIAYQLGYSDPAHFSRAFRQATGQSPRAAARTLP</sequence>
<keyword evidence="3" id="KW-0804">Transcription</keyword>
<evidence type="ECO:0000259" key="4">
    <source>
        <dbReference type="PROSITE" id="PS01124"/>
    </source>
</evidence>
<dbReference type="InterPro" id="IPR018060">
    <property type="entry name" value="HTH_AraC"/>
</dbReference>
<evidence type="ECO:0000313" key="6">
    <source>
        <dbReference type="Proteomes" id="UP000199048"/>
    </source>
</evidence>
<protein>
    <submittedName>
        <fullName evidence="5">AraC-type DNA-binding protein</fullName>
    </submittedName>
</protein>
<dbReference type="Pfam" id="PF12625">
    <property type="entry name" value="Arabinose_bd"/>
    <property type="match status" value="1"/>
</dbReference>
<gene>
    <name evidence="5" type="ORF">SAMN05192568_1004247</name>
</gene>
<feature type="domain" description="HTH araC/xylS-type" evidence="4">
    <location>
        <begin position="229"/>
        <end position="327"/>
    </location>
</feature>
<keyword evidence="6" id="KW-1185">Reference proteome</keyword>
<dbReference type="PANTHER" id="PTHR47894:SF4">
    <property type="entry name" value="HTH-TYPE TRANSCRIPTIONAL REGULATOR GADX"/>
    <property type="match status" value="1"/>
</dbReference>
<dbReference type="Pfam" id="PF12833">
    <property type="entry name" value="HTH_18"/>
    <property type="match status" value="1"/>
</dbReference>